<accession>A0ABD0RJR3</accession>
<protein>
    <submittedName>
        <fullName evidence="2">Uncharacterized protein</fullName>
    </submittedName>
</protein>
<sequence length="383" mass="41039">MDPFDPLACPGYLLLLLEQGERSPEGHTILFLALAYLTSYLDDTLSEFYDASLNPACRALSSEDGSGVDFAVFVEWILTRNGSPFTVCFQSPAHLLPCCVDHKPEPTVDKEPELTVTDEPELTVTDESSPHGVTEQRIVAEPELRLQRPPRGIKLGAPPTAPWLRWRGLICRLLPPLSEPPVSLVLAIEAVYELSAILEIPEAHKFQPSLPLLPHPPLLSGSPVLTLSPPSVWWAHRCSASLHRRCGWSVQDSASARRPARSTMAPSSLLSSVARQSTGSARLPRPSGFALVCIRPSFDSTPLAAPRPSVSLASSGSSIPSAPPSSSVLTSTSALWILLVTLTHWLSVFASVFSATCSDAFGRPPGVISPSSSMAPLSVGSSM</sequence>
<dbReference type="AlphaFoldDB" id="A0ABD0RJR3"/>
<reference evidence="2 3" key="1">
    <citation type="submission" date="2024-05" db="EMBL/GenBank/DDBJ databases">
        <title>Genome sequencing and assembly of Indian major carp, Cirrhinus mrigala (Hamilton, 1822).</title>
        <authorList>
            <person name="Mohindra V."/>
            <person name="Chowdhury L.M."/>
            <person name="Lal K."/>
            <person name="Jena J.K."/>
        </authorList>
    </citation>
    <scope>NUCLEOTIDE SEQUENCE [LARGE SCALE GENOMIC DNA]</scope>
    <source>
        <strain evidence="2">CM1030</strain>
        <tissue evidence="2">Blood</tissue>
    </source>
</reference>
<keyword evidence="3" id="KW-1185">Reference proteome</keyword>
<comment type="caution">
    <text evidence="2">The sequence shown here is derived from an EMBL/GenBank/DDBJ whole genome shotgun (WGS) entry which is preliminary data.</text>
</comment>
<evidence type="ECO:0000313" key="2">
    <source>
        <dbReference type="EMBL" id="KAL0198166.1"/>
    </source>
</evidence>
<dbReference type="EMBL" id="JAMKFB020000003">
    <property type="protein sequence ID" value="KAL0198166.1"/>
    <property type="molecule type" value="Genomic_DNA"/>
</dbReference>
<gene>
    <name evidence="2" type="ORF">M9458_006706</name>
</gene>
<organism evidence="2 3">
    <name type="scientific">Cirrhinus mrigala</name>
    <name type="common">Mrigala</name>
    <dbReference type="NCBI Taxonomy" id="683832"/>
    <lineage>
        <taxon>Eukaryota</taxon>
        <taxon>Metazoa</taxon>
        <taxon>Chordata</taxon>
        <taxon>Craniata</taxon>
        <taxon>Vertebrata</taxon>
        <taxon>Euteleostomi</taxon>
        <taxon>Actinopterygii</taxon>
        <taxon>Neopterygii</taxon>
        <taxon>Teleostei</taxon>
        <taxon>Ostariophysi</taxon>
        <taxon>Cypriniformes</taxon>
        <taxon>Cyprinidae</taxon>
        <taxon>Labeoninae</taxon>
        <taxon>Labeonini</taxon>
        <taxon>Cirrhinus</taxon>
    </lineage>
</organism>
<feature type="region of interest" description="Disordered" evidence="1">
    <location>
        <begin position="109"/>
        <end position="135"/>
    </location>
</feature>
<proteinExistence type="predicted"/>
<dbReference type="Proteomes" id="UP001529510">
    <property type="component" value="Unassembled WGS sequence"/>
</dbReference>
<evidence type="ECO:0000313" key="3">
    <source>
        <dbReference type="Proteomes" id="UP001529510"/>
    </source>
</evidence>
<feature type="non-terminal residue" evidence="2">
    <location>
        <position position="383"/>
    </location>
</feature>
<name>A0ABD0RJR3_CIRMR</name>
<evidence type="ECO:0000256" key="1">
    <source>
        <dbReference type="SAM" id="MobiDB-lite"/>
    </source>
</evidence>